<dbReference type="EMBL" id="JAVKGS010000006">
    <property type="protein sequence ID" value="MDR5693612.1"/>
    <property type="molecule type" value="Genomic_DNA"/>
</dbReference>
<sequence length="216" mass="23274">MSDVAAGAVPFARTRWFWGTIGLAVPYGLVTALTLVDAFLVDPSRGWALVGGSLVLIAGLYGAGVLAFRVPVLRRARAFSRQDRGALILVGRRGLSTSAALSAAVGHPVLEKVGDDCFVFFANSSHLGFMSQARGAGTVLIPIEEVERVDTARARMFTGRSDMLVLTLRAQSEPITFAVLDERTLCALTARRPRLRRLAAQIEHLSRERATADGLR</sequence>
<dbReference type="Proteomes" id="UP001260072">
    <property type="component" value="Unassembled WGS sequence"/>
</dbReference>
<keyword evidence="3" id="KW-1185">Reference proteome</keyword>
<proteinExistence type="predicted"/>
<evidence type="ECO:0000256" key="1">
    <source>
        <dbReference type="SAM" id="Phobius"/>
    </source>
</evidence>
<name>A0ABU1FPC7_9MICO</name>
<evidence type="ECO:0000313" key="3">
    <source>
        <dbReference type="Proteomes" id="UP001260072"/>
    </source>
</evidence>
<protein>
    <submittedName>
        <fullName evidence="2">Uncharacterized protein</fullName>
    </submittedName>
</protein>
<feature type="transmembrane region" description="Helical" evidence="1">
    <location>
        <begin position="16"/>
        <end position="41"/>
    </location>
</feature>
<comment type="caution">
    <text evidence="2">The sequence shown here is derived from an EMBL/GenBank/DDBJ whole genome shotgun (WGS) entry which is preliminary data.</text>
</comment>
<keyword evidence="1" id="KW-1133">Transmembrane helix</keyword>
<evidence type="ECO:0000313" key="2">
    <source>
        <dbReference type="EMBL" id="MDR5693612.1"/>
    </source>
</evidence>
<organism evidence="2 3">
    <name type="scientific">Agromyces indicus</name>
    <dbReference type="NCBI Taxonomy" id="758919"/>
    <lineage>
        <taxon>Bacteria</taxon>
        <taxon>Bacillati</taxon>
        <taxon>Actinomycetota</taxon>
        <taxon>Actinomycetes</taxon>
        <taxon>Micrococcales</taxon>
        <taxon>Microbacteriaceae</taxon>
        <taxon>Agromyces</taxon>
    </lineage>
</organism>
<feature type="transmembrane region" description="Helical" evidence="1">
    <location>
        <begin position="47"/>
        <end position="68"/>
    </location>
</feature>
<reference evidence="3" key="1">
    <citation type="submission" date="2023-07" db="EMBL/GenBank/DDBJ databases">
        <title>Description of three actinobacteria isolated from air of manufacturing shop in a pharmaceutical factory.</title>
        <authorList>
            <person name="Zhang D.-F."/>
        </authorList>
    </citation>
    <scope>NUCLEOTIDE SEQUENCE [LARGE SCALE GENOMIC DNA]</scope>
    <source>
        <strain evidence="3">CCTCC AB 2011122</strain>
    </source>
</reference>
<accession>A0ABU1FPC7</accession>
<keyword evidence="1" id="KW-0472">Membrane</keyword>
<keyword evidence="1" id="KW-0812">Transmembrane</keyword>
<gene>
    <name evidence="2" type="ORF">RH861_16185</name>
</gene>
<dbReference type="RefSeq" id="WP_310521846.1">
    <property type="nucleotide sequence ID" value="NZ_BAABBS010000002.1"/>
</dbReference>